<evidence type="ECO:0000259" key="2">
    <source>
        <dbReference type="PROSITE" id="PS50975"/>
    </source>
</evidence>
<accession>G4WV55</accession>
<dbReference type="PANTHER" id="PTHR21621:SF0">
    <property type="entry name" value="BETA-CITRYLGLUTAMATE SYNTHASE B-RELATED"/>
    <property type="match status" value="1"/>
</dbReference>
<evidence type="ECO:0000256" key="1">
    <source>
        <dbReference type="PROSITE-ProRule" id="PRU00409"/>
    </source>
</evidence>
<evidence type="ECO:0000313" key="3">
    <source>
        <dbReference type="EMBL" id="AEQ20307.1"/>
    </source>
</evidence>
<proteinExistence type="predicted"/>
<dbReference type="GO" id="GO:0046872">
    <property type="term" value="F:metal ion binding"/>
    <property type="evidence" value="ECO:0007669"/>
    <property type="project" value="InterPro"/>
</dbReference>
<reference evidence="3" key="2">
    <citation type="journal article" date="2011" name="J. Bacteriol.">
        <title>Long-chain N-acyl amino acid synthases are linked to the putative PEP-CTERM/exosortase protein-sorting system in Gram-negative bacteria.</title>
        <authorList>
            <person name="Craig J.W."/>
            <person name="Cherry M.A."/>
            <person name="Brady S.F."/>
        </authorList>
    </citation>
    <scope>NUCLEOTIDE SEQUENCE</scope>
</reference>
<sequence>MNFDLVVLFEHPEWQKPLFSALERRNVRYGTFDLKRGAFDPDRPPDAPLYFNQASPSAYVRGNTRAVPLALSLMRSLELGGAKVLNGSQAFSLELSKSTQAALMRRLNIPHPRTLAFNDVDSALAQWGDRWPALLKPEQGGSGARMYLLNGRDDLVRLMRDRPDLWLPDHLLTLQEYYQVAPAQGIVRMEFLGGELLYAMRVISHGAFNLCPSEVCNPETGDSHCAIPESKPASPVEFHPYPEVPASAVDAGKRLMAAGQLDVGGIEYLEASDGRLVFYDINANSNLRGPIGQAFGFDPFERVVDFLIAQISDAQIGAVKT</sequence>
<dbReference type="PROSITE" id="PS50975">
    <property type="entry name" value="ATP_GRASP"/>
    <property type="match status" value="1"/>
</dbReference>
<organism evidence="3">
    <name type="scientific">uncultured bacterium CSLG10</name>
    <dbReference type="NCBI Taxonomy" id="1091576"/>
    <lineage>
        <taxon>Bacteria</taxon>
        <taxon>environmental samples</taxon>
    </lineage>
</organism>
<keyword evidence="1" id="KW-0067">ATP-binding</keyword>
<dbReference type="AlphaFoldDB" id="G4WV55"/>
<keyword evidence="3" id="KW-0436">Ligase</keyword>
<dbReference type="EMBL" id="JF429405">
    <property type="protein sequence ID" value="AEQ20307.1"/>
    <property type="molecule type" value="Genomic_DNA"/>
</dbReference>
<dbReference type="GO" id="GO:0018169">
    <property type="term" value="F:ribosomal S6-glutamic acid ligase activity"/>
    <property type="evidence" value="ECO:0007669"/>
    <property type="project" value="TreeGrafter"/>
</dbReference>
<reference evidence="3" key="1">
    <citation type="journal article" date="2004" name="Appl. Environ. Microbiol.">
        <title>Long-chain N-acyltyrosine synthases from environmental DNA.</title>
        <authorList>
            <person name="Brady S.F."/>
            <person name="Chao C.J."/>
            <person name="Clardy J."/>
        </authorList>
    </citation>
    <scope>NUCLEOTIDE SEQUENCE</scope>
</reference>
<keyword evidence="1" id="KW-0547">Nucleotide-binding</keyword>
<dbReference type="PANTHER" id="PTHR21621">
    <property type="entry name" value="RIBOSOMAL PROTEIN S6 MODIFICATION PROTEIN"/>
    <property type="match status" value="1"/>
</dbReference>
<dbReference type="Gene3D" id="3.30.470.20">
    <property type="entry name" value="ATP-grasp fold, B domain"/>
    <property type="match status" value="1"/>
</dbReference>
<dbReference type="SUPFAM" id="SSF56059">
    <property type="entry name" value="Glutathione synthetase ATP-binding domain-like"/>
    <property type="match status" value="1"/>
</dbReference>
<protein>
    <submittedName>
        <fullName evidence="3">Alpha-L-glutamate ligase</fullName>
    </submittedName>
</protein>
<dbReference type="GO" id="GO:0009432">
    <property type="term" value="P:SOS response"/>
    <property type="evidence" value="ECO:0007669"/>
    <property type="project" value="TreeGrafter"/>
</dbReference>
<feature type="domain" description="ATP-grasp" evidence="2">
    <location>
        <begin position="101"/>
        <end position="308"/>
    </location>
</feature>
<dbReference type="GO" id="GO:0005524">
    <property type="term" value="F:ATP binding"/>
    <property type="evidence" value="ECO:0007669"/>
    <property type="project" value="UniProtKB-UniRule"/>
</dbReference>
<dbReference type="GO" id="GO:0005737">
    <property type="term" value="C:cytoplasm"/>
    <property type="evidence" value="ECO:0007669"/>
    <property type="project" value="TreeGrafter"/>
</dbReference>
<dbReference type="InterPro" id="IPR011761">
    <property type="entry name" value="ATP-grasp"/>
</dbReference>
<name>G4WV55_9BACT</name>